<name>A0A830EFF4_9EURY</name>
<dbReference type="SUPFAM" id="SSF53335">
    <property type="entry name" value="S-adenosyl-L-methionine-dependent methyltransferases"/>
    <property type="match status" value="1"/>
</dbReference>
<comment type="catalytic activity">
    <reaction evidence="8">
        <text>[protein]-L-isoaspartate + S-adenosyl-L-methionine = [protein]-L-isoaspartate alpha-methyl ester + S-adenosyl-L-homocysteine</text>
        <dbReference type="Rhea" id="RHEA:12705"/>
        <dbReference type="Rhea" id="RHEA-COMP:12143"/>
        <dbReference type="Rhea" id="RHEA-COMP:12144"/>
        <dbReference type="ChEBI" id="CHEBI:57856"/>
        <dbReference type="ChEBI" id="CHEBI:59789"/>
        <dbReference type="ChEBI" id="CHEBI:90596"/>
        <dbReference type="ChEBI" id="CHEBI:90598"/>
        <dbReference type="EC" id="2.1.1.77"/>
    </reaction>
</comment>
<keyword evidence="4 10" id="KW-0489">Methyltransferase</keyword>
<evidence type="ECO:0000256" key="8">
    <source>
        <dbReference type="ARBA" id="ARBA00029295"/>
    </source>
</evidence>
<dbReference type="Pfam" id="PF01135">
    <property type="entry name" value="PCMT"/>
    <property type="match status" value="1"/>
</dbReference>
<keyword evidence="3" id="KW-0963">Cytoplasm</keyword>
<comment type="function">
    <text evidence="7">Catalyzes the methyl esterification of L-isoaspartyl residues in peptides and proteins that result from spontaneous decomposition of normal L-aspartyl and L-asparaginyl residues. It plays a role in the repair and/or degradation of damaged proteins.</text>
</comment>
<evidence type="ECO:0000256" key="9">
    <source>
        <dbReference type="NCBIfam" id="TIGR00080"/>
    </source>
</evidence>
<gene>
    <name evidence="10" type="ORF">GCM10008995_07180</name>
</gene>
<dbReference type="GO" id="GO:0030091">
    <property type="term" value="P:protein repair"/>
    <property type="evidence" value="ECO:0007669"/>
    <property type="project" value="UniProtKB-UniRule"/>
</dbReference>
<dbReference type="PANTHER" id="PTHR11579">
    <property type="entry name" value="PROTEIN-L-ISOASPARTATE O-METHYLTRANSFERASE"/>
    <property type="match status" value="1"/>
</dbReference>
<comment type="subcellular location">
    <subcellularLocation>
        <location evidence="1">Cytoplasm</location>
    </subcellularLocation>
</comment>
<evidence type="ECO:0000256" key="2">
    <source>
        <dbReference type="ARBA" id="ARBA00005369"/>
    </source>
</evidence>
<evidence type="ECO:0000256" key="3">
    <source>
        <dbReference type="ARBA" id="ARBA00022490"/>
    </source>
</evidence>
<dbReference type="EMBL" id="BMOC01000003">
    <property type="protein sequence ID" value="GGI99878.1"/>
    <property type="molecule type" value="Genomic_DNA"/>
</dbReference>
<sequence length="217" mass="23183">MADEAQLVSDGRAAERDALVERLRERGHLSSDRAADALGAVPRHEFLPSGVRGRAYDDRPLSIGNGQTVSAPHMVGVMCDLLPADAADVLEVGTGCGYHAAVTAECVAGHVYSVEYDADLAATARDTFARVGYDDRISVRIGDGREGWAEHAPFDCVYSTCAVPGVPDALREQLREGGRVIAPVGTAHQTLVTLDKREAGSFERSEHGGVRFVRIRG</sequence>
<comment type="similarity">
    <text evidence="2">Belongs to the methyltransferase superfamily. L-isoaspartyl/D-aspartyl protein methyltransferase family.</text>
</comment>
<dbReference type="GO" id="GO:0005737">
    <property type="term" value="C:cytoplasm"/>
    <property type="evidence" value="ECO:0007669"/>
    <property type="project" value="UniProtKB-SubCell"/>
</dbReference>
<evidence type="ECO:0000256" key="7">
    <source>
        <dbReference type="ARBA" id="ARBA00025330"/>
    </source>
</evidence>
<dbReference type="Proteomes" id="UP000653099">
    <property type="component" value="Unassembled WGS sequence"/>
</dbReference>
<dbReference type="InterPro" id="IPR029063">
    <property type="entry name" value="SAM-dependent_MTases_sf"/>
</dbReference>
<reference evidence="10" key="2">
    <citation type="submission" date="2020-09" db="EMBL/GenBank/DDBJ databases">
        <authorList>
            <person name="Sun Q."/>
            <person name="Ohkuma M."/>
        </authorList>
    </citation>
    <scope>NUCLEOTIDE SEQUENCE</scope>
    <source>
        <strain evidence="10">JCM 14359</strain>
    </source>
</reference>
<evidence type="ECO:0000256" key="5">
    <source>
        <dbReference type="ARBA" id="ARBA00022679"/>
    </source>
</evidence>
<protein>
    <recommendedName>
        <fullName evidence="9">Protein-L-isoaspartate O-methyltransferase</fullName>
        <ecNumber evidence="9">2.1.1.77</ecNumber>
    </recommendedName>
</protein>
<dbReference type="InterPro" id="IPR000682">
    <property type="entry name" value="PCMT"/>
</dbReference>
<dbReference type="GO" id="GO:0032259">
    <property type="term" value="P:methylation"/>
    <property type="evidence" value="ECO:0007669"/>
    <property type="project" value="UniProtKB-KW"/>
</dbReference>
<dbReference type="RefSeq" id="WP_188786026.1">
    <property type="nucleotide sequence ID" value="NZ_BMOC01000003.1"/>
</dbReference>
<comment type="caution">
    <text evidence="10">The sequence shown here is derived from an EMBL/GenBank/DDBJ whole genome shotgun (WGS) entry which is preliminary data.</text>
</comment>
<evidence type="ECO:0000256" key="1">
    <source>
        <dbReference type="ARBA" id="ARBA00004496"/>
    </source>
</evidence>
<dbReference type="Gene3D" id="3.40.50.150">
    <property type="entry name" value="Vaccinia Virus protein VP39"/>
    <property type="match status" value="1"/>
</dbReference>
<keyword evidence="11" id="KW-1185">Reference proteome</keyword>
<evidence type="ECO:0000256" key="6">
    <source>
        <dbReference type="ARBA" id="ARBA00022691"/>
    </source>
</evidence>
<dbReference type="GO" id="GO:0004719">
    <property type="term" value="F:protein-L-isoaspartate (D-aspartate) O-methyltransferase activity"/>
    <property type="evidence" value="ECO:0007669"/>
    <property type="project" value="UniProtKB-UniRule"/>
</dbReference>
<dbReference type="CDD" id="cd02440">
    <property type="entry name" value="AdoMet_MTases"/>
    <property type="match status" value="1"/>
</dbReference>
<evidence type="ECO:0000313" key="11">
    <source>
        <dbReference type="Proteomes" id="UP000653099"/>
    </source>
</evidence>
<evidence type="ECO:0000256" key="4">
    <source>
        <dbReference type="ARBA" id="ARBA00022603"/>
    </source>
</evidence>
<dbReference type="PANTHER" id="PTHR11579:SF0">
    <property type="entry name" value="PROTEIN-L-ISOASPARTATE(D-ASPARTATE) O-METHYLTRANSFERASE"/>
    <property type="match status" value="1"/>
</dbReference>
<organism evidence="10 11">
    <name type="scientific">Halobellus salinus</name>
    <dbReference type="NCBI Taxonomy" id="931585"/>
    <lineage>
        <taxon>Archaea</taxon>
        <taxon>Methanobacteriati</taxon>
        <taxon>Methanobacteriota</taxon>
        <taxon>Stenosarchaea group</taxon>
        <taxon>Halobacteria</taxon>
        <taxon>Halobacteriales</taxon>
        <taxon>Haloferacaceae</taxon>
        <taxon>Halobellus</taxon>
    </lineage>
</organism>
<dbReference type="NCBIfam" id="TIGR00080">
    <property type="entry name" value="pimt"/>
    <property type="match status" value="1"/>
</dbReference>
<dbReference type="EC" id="2.1.1.77" evidence="9"/>
<keyword evidence="6" id="KW-0949">S-adenosyl-L-methionine</keyword>
<keyword evidence="5 10" id="KW-0808">Transferase</keyword>
<reference evidence="10" key="1">
    <citation type="journal article" date="2014" name="Int. J. Syst. Evol. Microbiol.">
        <title>Complete genome sequence of Corynebacterium casei LMG S-19264T (=DSM 44701T), isolated from a smear-ripened cheese.</title>
        <authorList>
            <consortium name="US DOE Joint Genome Institute (JGI-PGF)"/>
            <person name="Walter F."/>
            <person name="Albersmeier A."/>
            <person name="Kalinowski J."/>
            <person name="Ruckert C."/>
        </authorList>
    </citation>
    <scope>NUCLEOTIDE SEQUENCE</scope>
    <source>
        <strain evidence="10">JCM 14359</strain>
    </source>
</reference>
<dbReference type="OrthoDB" id="33618at2157"/>
<dbReference type="AlphaFoldDB" id="A0A830EFF4"/>
<proteinExistence type="inferred from homology"/>
<accession>A0A830EFF4</accession>
<evidence type="ECO:0000313" key="10">
    <source>
        <dbReference type="EMBL" id="GGI99878.1"/>
    </source>
</evidence>